<dbReference type="InterPro" id="IPR050499">
    <property type="entry name" value="PEP-utilizing_PTS_enzyme"/>
</dbReference>
<evidence type="ECO:0000256" key="17">
    <source>
        <dbReference type="PIRNR" id="PIRNR000732"/>
    </source>
</evidence>
<evidence type="ECO:0000259" key="21">
    <source>
        <dbReference type="Pfam" id="PF00391"/>
    </source>
</evidence>
<dbReference type="GO" id="GO:0016301">
    <property type="term" value="F:kinase activity"/>
    <property type="evidence" value="ECO:0007669"/>
    <property type="project" value="UniProtKB-KW"/>
</dbReference>
<dbReference type="InterPro" id="IPR036637">
    <property type="entry name" value="Phosphohistidine_dom_sf"/>
</dbReference>
<evidence type="ECO:0000256" key="16">
    <source>
        <dbReference type="ARBA" id="ARBA00033235"/>
    </source>
</evidence>
<evidence type="ECO:0000256" key="4">
    <source>
        <dbReference type="ARBA" id="ARBA00004496"/>
    </source>
</evidence>
<dbReference type="InterPro" id="IPR023151">
    <property type="entry name" value="PEP_util_CS"/>
</dbReference>
<dbReference type="EC" id="2.7.3.9" evidence="6 17"/>
<evidence type="ECO:0000256" key="2">
    <source>
        <dbReference type="ARBA" id="ARBA00001946"/>
    </source>
</evidence>
<feature type="binding site" evidence="19">
    <location>
        <position position="340"/>
    </location>
    <ligand>
        <name>phosphoenolpyruvate</name>
        <dbReference type="ChEBI" id="CHEBI:58702"/>
    </ligand>
</feature>
<name>A0A0C1C782_9BACT</name>
<keyword evidence="12 17" id="KW-0598">Phosphotransferase system</keyword>
<dbReference type="PANTHER" id="PTHR46244">
    <property type="entry name" value="PHOSPHOENOLPYRUVATE-PROTEIN PHOSPHOTRANSFERASE"/>
    <property type="match status" value="1"/>
</dbReference>
<evidence type="ECO:0000256" key="8">
    <source>
        <dbReference type="ARBA" id="ARBA00022448"/>
    </source>
</evidence>
<evidence type="ECO:0000256" key="12">
    <source>
        <dbReference type="ARBA" id="ARBA00022683"/>
    </source>
</evidence>
<dbReference type="PATRIC" id="fig|83552.4.peg.1919"/>
<keyword evidence="14 17" id="KW-0418">Kinase</keyword>
<comment type="cofactor">
    <cofactor evidence="2 17 20">
        <name>Mg(2+)</name>
        <dbReference type="ChEBI" id="CHEBI:18420"/>
    </cofactor>
</comment>
<evidence type="ECO:0000256" key="3">
    <source>
        <dbReference type="ARBA" id="ARBA00002728"/>
    </source>
</evidence>
<sequence length="589" mass="65825">MKLNAKEVHLRGAALCRGIAIGTPFFFTVIEDVLPEFTLSKHEIEQEVLRYTCAVNLCRKDIEKLQSKLEKEGIVEGASILEAHLQIIQDPLITTEIEKEIRKTQKNSEHVFQTAIKKYEQKFNSIRDPIFRERFKDIQDLSRRILGYLRNSVRIILTEVPPGSVVFAHELTTSDVAEARPENIVAFITEAGGETSHAAIVAKAKGIPFVSNIKIDTLDPRVIERVIVDGRTGGIILNPSLESQEYYQNLSTQLSTHFRVLQRAASYAPETIDGYQVILSANIDTPEEVDTAKKYGTSGVGLLRTEYALLTRDGLPDEDSQFALYRQVVDNMPNKAVVIRTFDVGGDKMLINFPQDNEAQTFLGCRAIRFLLKERDIFKTQLRAILRTSAYGRVKILLPMISALSELEEAKQILREVTEELHQEGYQIPHTVPLGCMIEVPSAAIIADLLAQQCDFLSIGTNDLVQYSMAVDRGNQHVNSIYAQTDPSVIRLIKLIATEANHYGIPVTVCGEVAADPRFTPLLLGLGIHELSVSPRHIPVIKHAIRSTSIVAASLLAETILSLSTAQEIMELLVSEYQKNVPEDCFYNY</sequence>
<organism evidence="24 25">
    <name type="scientific">Parachlamydia acanthamoebae</name>
    <dbReference type="NCBI Taxonomy" id="83552"/>
    <lineage>
        <taxon>Bacteria</taxon>
        <taxon>Pseudomonadati</taxon>
        <taxon>Chlamydiota</taxon>
        <taxon>Chlamydiia</taxon>
        <taxon>Parachlamydiales</taxon>
        <taxon>Parachlamydiaceae</taxon>
        <taxon>Parachlamydia</taxon>
    </lineage>
</organism>
<dbReference type="PRINTS" id="PR01736">
    <property type="entry name" value="PHPHTRNFRASE"/>
</dbReference>
<keyword evidence="8 17" id="KW-0813">Transport</keyword>
<keyword evidence="13 17" id="KW-0479">Metal-binding</keyword>
<gene>
    <name evidence="24" type="primary">ptsI</name>
    <name evidence="24" type="ORF">DB43_HC00300</name>
</gene>
<dbReference type="Gene3D" id="3.20.20.60">
    <property type="entry name" value="Phosphoenolpyruvate-binding domains"/>
    <property type="match status" value="1"/>
</dbReference>
<evidence type="ECO:0000256" key="9">
    <source>
        <dbReference type="ARBA" id="ARBA00022490"/>
    </source>
</evidence>
<keyword evidence="15 17" id="KW-0460">Magnesium</keyword>
<dbReference type="InterPro" id="IPR006318">
    <property type="entry name" value="PTS_EI-like"/>
</dbReference>
<feature type="binding site" evidence="20">
    <location>
        <position position="439"/>
    </location>
    <ligand>
        <name>Mg(2+)</name>
        <dbReference type="ChEBI" id="CHEBI:18420"/>
    </ligand>
</feature>
<comment type="subcellular location">
    <subcellularLocation>
        <location evidence="4 17">Cytoplasm</location>
    </subcellularLocation>
</comment>
<comment type="catalytic activity">
    <reaction evidence="1 17">
        <text>L-histidyl-[protein] + phosphoenolpyruvate = N(pros)-phospho-L-histidyl-[protein] + pyruvate</text>
        <dbReference type="Rhea" id="RHEA:23880"/>
        <dbReference type="Rhea" id="RHEA-COMP:9745"/>
        <dbReference type="Rhea" id="RHEA-COMP:9746"/>
        <dbReference type="ChEBI" id="CHEBI:15361"/>
        <dbReference type="ChEBI" id="CHEBI:29979"/>
        <dbReference type="ChEBI" id="CHEBI:58702"/>
        <dbReference type="ChEBI" id="CHEBI:64837"/>
        <dbReference type="EC" id="2.7.3.9"/>
    </reaction>
</comment>
<feature type="domain" description="PEP-utilising enzyme mobile" evidence="21">
    <location>
        <begin position="161"/>
        <end position="233"/>
    </location>
</feature>
<proteinExistence type="inferred from homology"/>
<comment type="similarity">
    <text evidence="5 17">Belongs to the PEP-utilizing enzyme family.</text>
</comment>
<dbReference type="NCBIfam" id="TIGR01417">
    <property type="entry name" value="PTS_I_fam"/>
    <property type="match status" value="1"/>
</dbReference>
<evidence type="ECO:0000259" key="22">
    <source>
        <dbReference type="Pfam" id="PF02896"/>
    </source>
</evidence>
<evidence type="ECO:0000256" key="1">
    <source>
        <dbReference type="ARBA" id="ARBA00000683"/>
    </source>
</evidence>
<dbReference type="Pfam" id="PF00391">
    <property type="entry name" value="PEP-utilizers"/>
    <property type="match status" value="1"/>
</dbReference>
<feature type="binding site" evidence="20">
    <location>
        <position position="463"/>
    </location>
    <ligand>
        <name>Mg(2+)</name>
        <dbReference type="ChEBI" id="CHEBI:18420"/>
    </ligand>
</feature>
<protein>
    <recommendedName>
        <fullName evidence="7 17">Phosphoenolpyruvate-protein phosphotransferase</fullName>
        <ecNumber evidence="6 17">2.7.3.9</ecNumber>
    </recommendedName>
    <alternativeName>
        <fullName evidence="16 17">Phosphotransferase system, enzyme I</fullName>
    </alternativeName>
</protein>
<dbReference type="Proteomes" id="UP000031307">
    <property type="component" value="Unassembled WGS sequence"/>
</dbReference>
<dbReference type="Pfam" id="PF02896">
    <property type="entry name" value="PEP-utilizers_C"/>
    <property type="match status" value="1"/>
</dbReference>
<feature type="binding site" evidence="19">
    <location>
        <position position="473"/>
    </location>
    <ligand>
        <name>phosphoenolpyruvate</name>
        <dbReference type="ChEBI" id="CHEBI:58702"/>
    </ligand>
</feature>
<dbReference type="Pfam" id="PF05524">
    <property type="entry name" value="PEP-utilisers_N"/>
    <property type="match status" value="1"/>
</dbReference>
<dbReference type="InterPro" id="IPR036618">
    <property type="entry name" value="PtsI_HPr-bd_sf"/>
</dbReference>
<dbReference type="RefSeq" id="WP_006341452.1">
    <property type="nucleotide sequence ID" value="NZ_BAWW01000025.1"/>
</dbReference>
<evidence type="ECO:0000256" key="7">
    <source>
        <dbReference type="ARBA" id="ARBA00016544"/>
    </source>
</evidence>
<comment type="caution">
    <text evidence="24">The sequence shown here is derived from an EMBL/GenBank/DDBJ whole genome shotgun (WGS) entry which is preliminary data.</text>
</comment>
<dbReference type="GO" id="GO:0008965">
    <property type="term" value="F:phosphoenolpyruvate-protein phosphotransferase activity"/>
    <property type="evidence" value="ECO:0007669"/>
    <property type="project" value="UniProtKB-EC"/>
</dbReference>
<dbReference type="PIRSF" id="PIRSF000732">
    <property type="entry name" value="PTS_enzyme_I"/>
    <property type="match status" value="1"/>
</dbReference>
<evidence type="ECO:0000313" key="25">
    <source>
        <dbReference type="Proteomes" id="UP000031307"/>
    </source>
</evidence>
<dbReference type="Gene3D" id="3.50.30.10">
    <property type="entry name" value="Phosphohistidine domain"/>
    <property type="match status" value="1"/>
</dbReference>
<dbReference type="OMA" id="IYLADHD"/>
<evidence type="ECO:0000256" key="5">
    <source>
        <dbReference type="ARBA" id="ARBA00007837"/>
    </source>
</evidence>
<dbReference type="SUPFAM" id="SSF51621">
    <property type="entry name" value="Phosphoenolpyruvate/pyruvate domain"/>
    <property type="match status" value="1"/>
</dbReference>
<dbReference type="GO" id="GO:0046872">
    <property type="term" value="F:metal ion binding"/>
    <property type="evidence" value="ECO:0007669"/>
    <property type="project" value="UniProtKB-KW"/>
</dbReference>
<evidence type="ECO:0000256" key="11">
    <source>
        <dbReference type="ARBA" id="ARBA00022679"/>
    </source>
</evidence>
<dbReference type="GO" id="GO:0009401">
    <property type="term" value="P:phosphoenolpyruvate-dependent sugar phosphotransferase system"/>
    <property type="evidence" value="ECO:0007669"/>
    <property type="project" value="UniProtKB-KW"/>
</dbReference>
<dbReference type="GO" id="GO:0005737">
    <property type="term" value="C:cytoplasm"/>
    <property type="evidence" value="ECO:0007669"/>
    <property type="project" value="UniProtKB-SubCell"/>
</dbReference>
<evidence type="ECO:0000256" key="13">
    <source>
        <dbReference type="ARBA" id="ARBA00022723"/>
    </source>
</evidence>
<dbReference type="PROSITE" id="PS00742">
    <property type="entry name" value="PEP_ENZYMES_2"/>
    <property type="match status" value="1"/>
</dbReference>
<evidence type="ECO:0000256" key="14">
    <source>
        <dbReference type="ARBA" id="ARBA00022777"/>
    </source>
</evidence>
<dbReference type="EMBL" id="JSAM01000098">
    <property type="protein sequence ID" value="KIA76965.1"/>
    <property type="molecule type" value="Genomic_DNA"/>
</dbReference>
<evidence type="ECO:0000256" key="6">
    <source>
        <dbReference type="ARBA" id="ARBA00012232"/>
    </source>
</evidence>
<comment type="function">
    <text evidence="3 17">General (non sugar-specific) component of the phosphoenolpyruvate-dependent sugar phosphotransferase system (sugar PTS). This major carbohydrate active-transport system catalyzes the phosphorylation of incoming sugar substrates concomitantly with their translocation across the cell membrane. Enzyme I transfers the phosphoryl group from phosphoenolpyruvate (PEP) to the phosphoryl carrier protein (HPr).</text>
</comment>
<keyword evidence="9 17" id="KW-0963">Cytoplasm</keyword>
<dbReference type="Gene3D" id="1.10.274.10">
    <property type="entry name" value="PtsI, HPr-binding domain"/>
    <property type="match status" value="1"/>
</dbReference>
<accession>A0A0C1C782</accession>
<feature type="domain" description="Phosphotransferase system enzyme I N-terminal" evidence="23">
    <location>
        <begin position="11"/>
        <end position="134"/>
    </location>
</feature>
<evidence type="ECO:0000256" key="18">
    <source>
        <dbReference type="PIRSR" id="PIRSR000732-1"/>
    </source>
</evidence>
<dbReference type="AlphaFoldDB" id="A0A0C1C782"/>
<dbReference type="InterPro" id="IPR008731">
    <property type="entry name" value="PTS_EIN"/>
</dbReference>
<reference evidence="24 25" key="1">
    <citation type="journal article" date="2014" name="Mol. Biol. Evol.">
        <title>Massive expansion of Ubiquitination-related gene families within the Chlamydiae.</title>
        <authorList>
            <person name="Domman D."/>
            <person name="Collingro A."/>
            <person name="Lagkouvardos I."/>
            <person name="Gehre L."/>
            <person name="Weinmaier T."/>
            <person name="Rattei T."/>
            <person name="Subtil A."/>
            <person name="Horn M."/>
        </authorList>
    </citation>
    <scope>NUCLEOTIDE SEQUENCE [LARGE SCALE GENOMIC DNA]</scope>
    <source>
        <strain evidence="24 25">OEW1</strain>
    </source>
</reference>
<evidence type="ECO:0000256" key="19">
    <source>
        <dbReference type="PIRSR" id="PIRSR000732-2"/>
    </source>
</evidence>
<dbReference type="InterPro" id="IPR008279">
    <property type="entry name" value="PEP-util_enz_mobile_dom"/>
</dbReference>
<dbReference type="SUPFAM" id="SSF52009">
    <property type="entry name" value="Phosphohistidine domain"/>
    <property type="match status" value="1"/>
</dbReference>
<feature type="domain" description="PEP-utilising enzyme C-terminal" evidence="22">
    <location>
        <begin position="269"/>
        <end position="548"/>
    </location>
</feature>
<dbReference type="InterPro" id="IPR000121">
    <property type="entry name" value="PEP_util_C"/>
</dbReference>
<feature type="active site" description="Tele-phosphohistidine intermediate" evidence="18">
    <location>
        <position position="197"/>
    </location>
</feature>
<evidence type="ECO:0000313" key="24">
    <source>
        <dbReference type="EMBL" id="KIA76965.1"/>
    </source>
</evidence>
<dbReference type="InterPro" id="IPR024692">
    <property type="entry name" value="PTS_EI"/>
</dbReference>
<feature type="active site" description="Proton donor" evidence="18">
    <location>
        <position position="510"/>
    </location>
</feature>
<evidence type="ECO:0000256" key="10">
    <source>
        <dbReference type="ARBA" id="ARBA00022597"/>
    </source>
</evidence>
<feature type="binding site" evidence="19">
    <location>
        <begin position="462"/>
        <end position="463"/>
    </location>
    <ligand>
        <name>phosphoenolpyruvate</name>
        <dbReference type="ChEBI" id="CHEBI:58702"/>
    </ligand>
</feature>
<dbReference type="PANTHER" id="PTHR46244:SF3">
    <property type="entry name" value="PHOSPHOENOLPYRUVATE-PROTEIN PHOSPHOTRANSFERASE"/>
    <property type="match status" value="1"/>
</dbReference>
<evidence type="ECO:0000256" key="15">
    <source>
        <dbReference type="ARBA" id="ARBA00022842"/>
    </source>
</evidence>
<dbReference type="InterPro" id="IPR015813">
    <property type="entry name" value="Pyrv/PenolPyrv_kinase-like_dom"/>
</dbReference>
<dbReference type="InterPro" id="IPR040442">
    <property type="entry name" value="Pyrv_kinase-like_dom_sf"/>
</dbReference>
<keyword evidence="11 17" id="KW-0808">Transferase</keyword>
<keyword evidence="24" id="KW-0670">Pyruvate</keyword>
<evidence type="ECO:0000256" key="20">
    <source>
        <dbReference type="PIRSR" id="PIRSR000732-3"/>
    </source>
</evidence>
<feature type="binding site" evidence="19">
    <location>
        <position position="304"/>
    </location>
    <ligand>
        <name>phosphoenolpyruvate</name>
        <dbReference type="ChEBI" id="CHEBI:58702"/>
    </ligand>
</feature>
<dbReference type="SUPFAM" id="SSF47831">
    <property type="entry name" value="Enzyme I of the PEP:sugar phosphotransferase system HPr-binding (sub)domain"/>
    <property type="match status" value="1"/>
</dbReference>
<keyword evidence="10 17" id="KW-0762">Sugar transport</keyword>
<evidence type="ECO:0000259" key="23">
    <source>
        <dbReference type="Pfam" id="PF05524"/>
    </source>
</evidence>